<organism evidence="3 4">
    <name type="scientific">Streptomyces hiroshimensis</name>
    <dbReference type="NCBI Taxonomy" id="66424"/>
    <lineage>
        <taxon>Bacteria</taxon>
        <taxon>Bacillati</taxon>
        <taxon>Actinomycetota</taxon>
        <taxon>Actinomycetes</taxon>
        <taxon>Kitasatosporales</taxon>
        <taxon>Streptomycetaceae</taxon>
        <taxon>Streptomyces</taxon>
    </lineage>
</organism>
<proteinExistence type="predicted"/>
<feature type="transmembrane region" description="Helical" evidence="2">
    <location>
        <begin position="94"/>
        <end position="112"/>
    </location>
</feature>
<keyword evidence="2" id="KW-0812">Transmembrane</keyword>
<feature type="transmembrane region" description="Helical" evidence="2">
    <location>
        <begin position="124"/>
        <end position="148"/>
    </location>
</feature>
<keyword evidence="4" id="KW-1185">Reference proteome</keyword>
<evidence type="ECO:0000256" key="2">
    <source>
        <dbReference type="SAM" id="Phobius"/>
    </source>
</evidence>
<evidence type="ECO:0000313" key="3">
    <source>
        <dbReference type="EMBL" id="GGY12017.1"/>
    </source>
</evidence>
<comment type="caution">
    <text evidence="3">The sequence shown here is derived from an EMBL/GenBank/DDBJ whole genome shotgun (WGS) entry which is preliminary data.</text>
</comment>
<reference evidence="4" key="1">
    <citation type="journal article" date="2019" name="Int. J. Syst. Evol. Microbiol.">
        <title>The Global Catalogue of Microorganisms (GCM) 10K type strain sequencing project: providing services to taxonomists for standard genome sequencing and annotation.</title>
        <authorList>
            <consortium name="The Broad Institute Genomics Platform"/>
            <consortium name="The Broad Institute Genome Sequencing Center for Infectious Disease"/>
            <person name="Wu L."/>
            <person name="Ma J."/>
        </authorList>
    </citation>
    <scope>NUCLEOTIDE SEQUENCE [LARGE SCALE GENOMIC DNA]</scope>
    <source>
        <strain evidence="4">JCM 4586</strain>
    </source>
</reference>
<evidence type="ECO:0000313" key="4">
    <source>
        <dbReference type="Proteomes" id="UP000659223"/>
    </source>
</evidence>
<evidence type="ECO:0000256" key="1">
    <source>
        <dbReference type="SAM" id="MobiDB-lite"/>
    </source>
</evidence>
<name>A0ABQ2ZC68_9ACTN</name>
<keyword evidence="2" id="KW-0472">Membrane</keyword>
<sequence>MPVLFALGAWWEALNLAVLAHLLLVFPDGRLTTVLARRVVGAGYLLVAVGGLLRVLAYDPSTDGDATYLTCGDCGPNALLLRPAQGLFDGIDLVYRWAGALLTVVVVATLVRNRLASSTARRRALLPAWIALLVAVSLVGWQVLYVAAPGLLGPDASTPALLSDLSEIAVRVTFLVGPLRMRLRRAAVGSAVIEVGADPTPCRLQDVLARLLGDPSLRLGLWSQAAGGYLDPAGRVLRGPYPGSGRSVTAVDGRERPSAVLVHDAALGEDPQLLAAVDAAVPGEHPAAIAGRGPRAGVPCGRLPHPGSGRPGTPAPGVGRAVRCR</sequence>
<protein>
    <submittedName>
        <fullName evidence="3">Uncharacterized protein</fullName>
    </submittedName>
</protein>
<feature type="transmembrane region" description="Helical" evidence="2">
    <location>
        <begin position="39"/>
        <end position="57"/>
    </location>
</feature>
<keyword evidence="2" id="KW-1133">Transmembrane helix</keyword>
<dbReference type="RefSeq" id="WP_190025663.1">
    <property type="nucleotide sequence ID" value="NZ_BMUT01000028.1"/>
</dbReference>
<feature type="region of interest" description="Disordered" evidence="1">
    <location>
        <begin position="303"/>
        <end position="325"/>
    </location>
</feature>
<feature type="transmembrane region" description="Helical" evidence="2">
    <location>
        <begin position="6"/>
        <end position="27"/>
    </location>
</feature>
<dbReference type="Proteomes" id="UP000659223">
    <property type="component" value="Unassembled WGS sequence"/>
</dbReference>
<accession>A0ABQ2ZC68</accession>
<dbReference type="EMBL" id="BMUT01000028">
    <property type="protein sequence ID" value="GGY12017.1"/>
    <property type="molecule type" value="Genomic_DNA"/>
</dbReference>
<gene>
    <name evidence="3" type="ORF">GCM10010324_68400</name>
</gene>